<evidence type="ECO:0000256" key="9">
    <source>
        <dbReference type="ARBA" id="ARBA00023136"/>
    </source>
</evidence>
<dbReference type="PANTHER" id="PTHR42771:SF2">
    <property type="entry name" value="IRON(3+)-HYDROXAMATE IMPORT ATP-BINDING PROTEIN FHUC"/>
    <property type="match status" value="1"/>
</dbReference>
<protein>
    <submittedName>
        <fullName evidence="11">ABC transporter ATP-binding protein</fullName>
    </submittedName>
</protein>
<dbReference type="InterPro" id="IPR003439">
    <property type="entry name" value="ABC_transporter-like_ATP-bd"/>
</dbReference>
<comment type="caution">
    <text evidence="11">The sequence shown here is derived from an EMBL/GenBank/DDBJ whole genome shotgun (WGS) entry which is preliminary data.</text>
</comment>
<evidence type="ECO:0000256" key="1">
    <source>
        <dbReference type="ARBA" id="ARBA00004202"/>
    </source>
</evidence>
<keyword evidence="4" id="KW-0410">Iron transport</keyword>
<dbReference type="InterPro" id="IPR027417">
    <property type="entry name" value="P-loop_NTPase"/>
</dbReference>
<organism evidence="11 12">
    <name type="scientific">Enterocloster alcoholdehydrogenati</name>
    <dbReference type="NCBI Taxonomy" id="2547410"/>
    <lineage>
        <taxon>Bacteria</taxon>
        <taxon>Bacillati</taxon>
        <taxon>Bacillota</taxon>
        <taxon>Clostridia</taxon>
        <taxon>Lachnospirales</taxon>
        <taxon>Lachnospiraceae</taxon>
        <taxon>Enterocloster</taxon>
    </lineage>
</organism>
<reference evidence="11 12" key="1">
    <citation type="submission" date="2024-04" db="EMBL/GenBank/DDBJ databases">
        <title>Defined microbial consortia suppress multidrug-resistant proinflammatory Enterobacteriaceae via ecological control.</title>
        <authorList>
            <person name="Furuichi M."/>
            <person name="Kawaguchi T."/>
            <person name="Pust M."/>
            <person name="Yasuma K."/>
            <person name="Plichta D."/>
            <person name="Hasegawa N."/>
            <person name="Ohya T."/>
            <person name="Bhattarai S."/>
            <person name="Sasajima S."/>
            <person name="Aoto Y."/>
            <person name="Tuganbaev T."/>
            <person name="Yaginuma M."/>
            <person name="Ueda M."/>
            <person name="Okahashi N."/>
            <person name="Amafuji K."/>
            <person name="Kiridooshi Y."/>
            <person name="Sugita K."/>
            <person name="Strazar M."/>
            <person name="Skelly A."/>
            <person name="Suda W."/>
            <person name="Hattori M."/>
            <person name="Nakamoto N."/>
            <person name="Caballero S."/>
            <person name="Norman J."/>
            <person name="Olle B."/>
            <person name="Tanoue T."/>
            <person name="Arita M."/>
            <person name="Bucci V."/>
            <person name="Atarashi K."/>
            <person name="Xavier R."/>
            <person name="Honda K."/>
        </authorList>
    </citation>
    <scope>NUCLEOTIDE SEQUENCE [LARGE SCALE GENOMIC DNA]</scope>
    <source>
        <strain evidence="12">f13</strain>
    </source>
</reference>
<keyword evidence="7" id="KW-0408">Iron</keyword>
<keyword evidence="5" id="KW-0547">Nucleotide-binding</keyword>
<keyword evidence="3" id="KW-1003">Cell membrane</keyword>
<keyword evidence="12" id="KW-1185">Reference proteome</keyword>
<evidence type="ECO:0000256" key="5">
    <source>
        <dbReference type="ARBA" id="ARBA00022741"/>
    </source>
</evidence>
<proteinExistence type="predicted"/>
<keyword evidence="8" id="KW-0406">Ion transport</keyword>
<dbReference type="SMART" id="SM00382">
    <property type="entry name" value="AAA"/>
    <property type="match status" value="1"/>
</dbReference>
<dbReference type="CDD" id="cd03214">
    <property type="entry name" value="ABC_Iron-Siderophores_B12_Hemin"/>
    <property type="match status" value="1"/>
</dbReference>
<gene>
    <name evidence="11" type="ORF">F130042H8_14550</name>
</gene>
<feature type="domain" description="ABC transporter" evidence="10">
    <location>
        <begin position="6"/>
        <end position="242"/>
    </location>
</feature>
<keyword evidence="2" id="KW-0813">Transport</keyword>
<dbReference type="PANTHER" id="PTHR42771">
    <property type="entry name" value="IRON(3+)-HYDROXAMATE IMPORT ATP-BINDING PROTEIN FHUC"/>
    <property type="match status" value="1"/>
</dbReference>
<dbReference type="GO" id="GO:0005524">
    <property type="term" value="F:ATP binding"/>
    <property type="evidence" value="ECO:0007669"/>
    <property type="project" value="UniProtKB-KW"/>
</dbReference>
<evidence type="ECO:0000256" key="7">
    <source>
        <dbReference type="ARBA" id="ARBA00023004"/>
    </source>
</evidence>
<evidence type="ECO:0000256" key="8">
    <source>
        <dbReference type="ARBA" id="ARBA00023065"/>
    </source>
</evidence>
<dbReference type="EMBL" id="BAABXL010000001">
    <property type="protein sequence ID" value="GAA6268395.1"/>
    <property type="molecule type" value="Genomic_DNA"/>
</dbReference>
<evidence type="ECO:0000256" key="2">
    <source>
        <dbReference type="ARBA" id="ARBA00022448"/>
    </source>
</evidence>
<comment type="subcellular location">
    <subcellularLocation>
        <location evidence="1">Cell membrane</location>
        <topology evidence="1">Peripheral membrane protein</topology>
    </subcellularLocation>
</comment>
<evidence type="ECO:0000259" key="10">
    <source>
        <dbReference type="PROSITE" id="PS50893"/>
    </source>
</evidence>
<evidence type="ECO:0000256" key="4">
    <source>
        <dbReference type="ARBA" id="ARBA00022496"/>
    </source>
</evidence>
<accession>A0ABQ0AWI6</accession>
<dbReference type="Proteomes" id="UP001600894">
    <property type="component" value="Unassembled WGS sequence"/>
</dbReference>
<keyword evidence="6 11" id="KW-0067">ATP-binding</keyword>
<dbReference type="InterPro" id="IPR051535">
    <property type="entry name" value="Siderophore_ABC-ATPase"/>
</dbReference>
<keyword evidence="9" id="KW-0472">Membrane</keyword>
<sequence>MEKNRILTENLAVGYGKTPLIREISLRVRPGEIVTLIGPNGAGKSTILKSIIGQLERMGGTVRLVGKDMAGMKEREIARHLSVMMTERIRPELMTCKEVVSMGRYPYTGPLGVLGREDRERVEEALSLVRAEELADCDFGCISDGQRQRILLARAICQEPEVLVLDEPTSFLDIRHKLELLEILKELVRKKGLAVLMSLHELDLAQKVSDYMVCVKGDRIAACGLPEEIFTTDRIRTLFDITRGTYCPRLGCVELAAPEGQPQVFVIGGNGSGIPVYRRLQKQGIPFAAGVLHENDIDCPVASALSAHVITERPFEPVSETQFRRAAALMADCREVVCCIGTFGPMNEKNRELAKLGGRKTVFLSDGDCAGI</sequence>
<name>A0ABQ0AWI6_9FIRM</name>
<evidence type="ECO:0000256" key="6">
    <source>
        <dbReference type="ARBA" id="ARBA00022840"/>
    </source>
</evidence>
<dbReference type="SUPFAM" id="SSF52540">
    <property type="entry name" value="P-loop containing nucleoside triphosphate hydrolases"/>
    <property type="match status" value="1"/>
</dbReference>
<evidence type="ECO:0000313" key="12">
    <source>
        <dbReference type="Proteomes" id="UP001600894"/>
    </source>
</evidence>
<evidence type="ECO:0000313" key="11">
    <source>
        <dbReference type="EMBL" id="GAA6268395.1"/>
    </source>
</evidence>
<dbReference type="Pfam" id="PF00005">
    <property type="entry name" value="ABC_tran"/>
    <property type="match status" value="1"/>
</dbReference>
<dbReference type="Gene3D" id="3.40.50.300">
    <property type="entry name" value="P-loop containing nucleotide triphosphate hydrolases"/>
    <property type="match status" value="1"/>
</dbReference>
<dbReference type="InterPro" id="IPR003593">
    <property type="entry name" value="AAA+_ATPase"/>
</dbReference>
<evidence type="ECO:0000256" key="3">
    <source>
        <dbReference type="ARBA" id="ARBA00022475"/>
    </source>
</evidence>
<dbReference type="PROSITE" id="PS50893">
    <property type="entry name" value="ABC_TRANSPORTER_2"/>
    <property type="match status" value="1"/>
</dbReference>
<dbReference type="RefSeq" id="WP_176253677.1">
    <property type="nucleotide sequence ID" value="NZ_BAABXL010000001.1"/>
</dbReference>